<feature type="region of interest" description="Disordered" evidence="1">
    <location>
        <begin position="29"/>
        <end position="50"/>
    </location>
</feature>
<feature type="signal peptide" evidence="2">
    <location>
        <begin position="1"/>
        <end position="25"/>
    </location>
</feature>
<keyword evidence="6" id="KW-1185">Reference proteome</keyword>
<feature type="domain" description="CBM6" evidence="3">
    <location>
        <begin position="1076"/>
        <end position="1191"/>
    </location>
</feature>
<evidence type="ECO:0000259" key="4">
    <source>
        <dbReference type="PROSITE" id="PS51272"/>
    </source>
</evidence>
<dbReference type="InterPro" id="IPR000772">
    <property type="entry name" value="Ricin_B_lectin"/>
</dbReference>
<evidence type="ECO:0008006" key="7">
    <source>
        <dbReference type="Google" id="ProtNLM"/>
    </source>
</evidence>
<dbReference type="GO" id="GO:0030246">
    <property type="term" value="F:carbohydrate binding"/>
    <property type="evidence" value="ECO:0007669"/>
    <property type="project" value="InterPro"/>
</dbReference>
<dbReference type="CDD" id="cd23432">
    <property type="entry name" value="beta-trefoil_Ricin_EndoBetaGal-like"/>
    <property type="match status" value="7"/>
</dbReference>
<dbReference type="Pfam" id="PF22816">
    <property type="entry name" value="CatAgl_D2"/>
    <property type="match status" value="1"/>
</dbReference>
<gene>
    <name evidence="5" type="ORF">E6C55_16630</name>
</gene>
<feature type="compositionally biased region" description="Gly residues" evidence="1">
    <location>
        <begin position="1821"/>
        <end position="1837"/>
    </location>
</feature>
<dbReference type="RefSeq" id="WP_136370936.1">
    <property type="nucleotide sequence ID" value="NZ_SSOB01000020.1"/>
</dbReference>
<proteinExistence type="predicted"/>
<dbReference type="Gene3D" id="2.160.20.10">
    <property type="entry name" value="Single-stranded right-handed beta-helix, Pectin lyase-like"/>
    <property type="match status" value="1"/>
</dbReference>
<evidence type="ECO:0000256" key="2">
    <source>
        <dbReference type="SAM" id="SignalP"/>
    </source>
</evidence>
<feature type="domain" description="SLH" evidence="4">
    <location>
        <begin position="2032"/>
        <end position="2093"/>
    </location>
</feature>
<protein>
    <recommendedName>
        <fullName evidence="7">Carbohydrate-binding protein</fullName>
    </recommendedName>
</protein>
<dbReference type="InterPro" id="IPR005084">
    <property type="entry name" value="CBM6"/>
</dbReference>
<feature type="domain" description="SLH" evidence="4">
    <location>
        <begin position="2177"/>
        <end position="2237"/>
    </location>
</feature>
<name>A0A4S4BSR4_9BACL</name>
<dbReference type="InterPro" id="IPR051465">
    <property type="entry name" value="Cell_Envelope_Struct_Comp"/>
</dbReference>
<feature type="chain" id="PRO_5020664785" description="Carbohydrate-binding protein" evidence="2">
    <location>
        <begin position="26"/>
        <end position="2237"/>
    </location>
</feature>
<dbReference type="CDD" id="cd14490">
    <property type="entry name" value="CBM6-CBM35-CBM36_like_1"/>
    <property type="match status" value="1"/>
</dbReference>
<reference evidence="5 6" key="1">
    <citation type="submission" date="2019-04" db="EMBL/GenBank/DDBJ databases">
        <title>Cohnella sp. nov. isolated from preserved vegetables.</title>
        <authorList>
            <person name="Lin S.-Y."/>
            <person name="Hung M.-H."/>
            <person name="Young C.-C."/>
        </authorList>
    </citation>
    <scope>NUCLEOTIDE SEQUENCE [LARGE SCALE GENOMIC DNA]</scope>
    <source>
        <strain evidence="5 6">CC-MHH1044</strain>
    </source>
</reference>
<dbReference type="PANTHER" id="PTHR43308:SF5">
    <property type="entry name" value="S-LAYER PROTEIN _ PEPTIDOGLYCAN ENDO-BETA-N-ACETYLGLUCOSAMINIDASE"/>
    <property type="match status" value="1"/>
</dbReference>
<dbReference type="InterPro" id="IPR033801">
    <property type="entry name" value="CBM6-CBM35-CBM36-like_1"/>
</dbReference>
<feature type="domain" description="SLH" evidence="4">
    <location>
        <begin position="2094"/>
        <end position="2157"/>
    </location>
</feature>
<dbReference type="Gene3D" id="2.80.10.50">
    <property type="match status" value="7"/>
</dbReference>
<dbReference type="InterPro" id="IPR035992">
    <property type="entry name" value="Ricin_B-like_lectins"/>
</dbReference>
<dbReference type="EMBL" id="SSOB01000020">
    <property type="protein sequence ID" value="THF77291.1"/>
    <property type="molecule type" value="Genomic_DNA"/>
</dbReference>
<dbReference type="PANTHER" id="PTHR43308">
    <property type="entry name" value="OUTER MEMBRANE PROTEIN ALPHA-RELATED"/>
    <property type="match status" value="1"/>
</dbReference>
<dbReference type="PROSITE" id="PS51175">
    <property type="entry name" value="CBM6"/>
    <property type="match status" value="1"/>
</dbReference>
<dbReference type="InterPro" id="IPR055149">
    <property type="entry name" value="Agl_cat_D2"/>
</dbReference>
<evidence type="ECO:0000256" key="1">
    <source>
        <dbReference type="SAM" id="MobiDB-lite"/>
    </source>
</evidence>
<sequence>MARLRVWLSRFLVAILLLTAAPVHAEEAGTEAAGGQPETVSGQAAEGAGLAAGEPDGSVLSAVYVRIQNKWQSNFLYEASDGTVRYGMTSPGDETSHWQLQDDADGTTRIQNRKTGHYITIENVSQRRDALTASEADESTPETRWRIEDASRAGYSLIKSATVPSSGNLVIHEEDQLGFAEASTDINVTFESPQWKLAPISDPIPVRIRNQERAGQYLYATTNPDAPERTADVVAFGKLDAGSASYIWLMESGEDGTVKLRNQSTGQYIVQFGADDYWRKIETGTPDNGTEAEWTVAAAMNLSDAADAGYVTFQSAVNPAYVLNSQFPDDSFARSNDWSNAKLANAHWRIEPVGETPVRIVNFTEADVGTDYLYEDGGVVKHGALDAANAYNPLYQWVVEDYDAAKRIRNAATGHYVTAGSPLTAVDPAVADSSAEWSLRASEQYDDYVTIGSVANVGEYVNLAGGESSAAAIESSAVDPLSNGAQWLLEDPAVPAGTNPYVRIQNVWQPYVLYEDDNGDLKYGNPRSDQRDQWQIQKYHGRKRIQNRATGHYINLEAMNEGHVRVTDVEDDWTSAVWVIETVSGAKLIRSVDDPATGGETDRLINLQNLTKYAEYAAINRGWGSPRWTFVTVSDDLPAYARLINKQTGKPLYEEVDSANDEQGTVKYGDRDVSDRSSVWAIEDAGDGSIRLQNAATGNYVAMENVGGDVELADPPQPLQTLKTIYPVWGSAKWFLENATDAGYVSLRSAWASHYIRADESGGGMKVSKSVKAGDGTIAASAEYKLEAVDAASPEWPQGYIQLRSAYNGQSLYENKSGVVLYGDVASSNGYSHWLLETTDGQTRIKNRVTGHYLAVNGDYRYLESIAADSANSKTHWALESASSDGSSLRIRSLYGSMNDEYVHVDHSLGYAERGLLPVSYGSLVWQLAAAPSEFEIPADSAVRNDQTATPVQDDTGYVAISSGGKRLTGADGTVALTEAEGASSQWLLQDFNGRKLIKNRESGELLAVSASGKLETTAAALQIIEATQWIVEDTLGYRTVRSAANPSLYLSSEAGSVKLGASAASWAFEPMAADVVYEAEEAFASGQVDAGSGTYAEGFASAGNKLVWAVNAQAAGDYEAKLRYRSAADSAKSLGLYVNGERVQTLSLPGAEEWTELPLALALRAGINSVTLESDAADAAVVRIDSLTVMDSVAKAYRGATLPYITYEAEQGATNGELIGPSRVYREVASEASGRQAVKLSDTGDYVEFRTAKDANSIVLRYSIPDSEDGQGLNGTLGLYVNGEFRQKLALTSKYAWEYGSYPWSNDPKQGSGHRFFDEIHALVGDIPAGSTVRLEKDADSNADYYIVDLADLEQVAEPFAKPEGFVSVTDYGAVANDGLDDTAAFREAMEENDKIWFPAGEFELGDGLLYLDRVTIRGAGMWHTQLNGAKFVGKGDNIQVYDLLIDGGINERDDEAITNAFHGGFGPGSVIQNVWIEHTKAGLWLTKLKDSDEYTHGLYMLGLRIRNLMADGINFCVGTADSLMEQSDIRYPGDDGIAIWSAEGRASIGNAARFNNVSLPWLADNIVVFGGTDNKVQDNIVSDTITNGAGIAVSTRFNPVPFDGTTIVERNTMIRTGSYDTGYQRDLGALWVFASDKDMSGKIVIRDNVALDSTYLGVAVQGDFALQNVTIGNLVVDGAGTQGVEVASTVKGALKVDNVIIRGARIADVSNASSSLVISKLGRGLSSLAIPFELHVGGTSASAASGVSLKVGEQAAVRVVHRTAGDVTSEAELTLVSDTAATLSEGNRLSGRQIGSTYLLVSVLGETRAYPVTVTAATPGGGGTGTAGSGTGQEAGGSADANDRKLLEAKEGQIAFDAAELGANGIVPFSVKGLLAAIQANPQGVIVVSNGSASYSLPLSVIAELLKDRSIADPANAVWSFVVRPADAATAARAKAAAAVRGIELAGEPTEFSLQLEIGGVREEIGSFGSTYVKRTLEVAGDLESTASTVLVFDPETGSFRFVPATFASSGGKTTATIVSPTNSLYVVAKSEKTYADIASHWAKKDIELLAGKLIVNGVSGTEFAPNRGITRAEFASLLVRSFGLKHEAGAAARTFKDVAASAWYAEEVAVAAEYGFVQGLSDGSFRPNDGITREQMAVMIARALAFARAGGASGAGEQASVSGGAASGAGEQALATFADSGAISGWAREAVVSAVGAGILQGTEDGRFAPAAEASRAEAATMLKRLLQAVGFID</sequence>
<dbReference type="Pfam" id="PF00395">
    <property type="entry name" value="SLH"/>
    <property type="match status" value="3"/>
</dbReference>
<dbReference type="InterPro" id="IPR012334">
    <property type="entry name" value="Pectin_lyas_fold"/>
</dbReference>
<dbReference type="SMART" id="SM00710">
    <property type="entry name" value="PbH1"/>
    <property type="match status" value="7"/>
</dbReference>
<evidence type="ECO:0000259" key="3">
    <source>
        <dbReference type="PROSITE" id="PS51175"/>
    </source>
</evidence>
<dbReference type="Pfam" id="PF16990">
    <property type="entry name" value="CBM_35"/>
    <property type="match status" value="1"/>
</dbReference>
<comment type="caution">
    <text evidence="5">The sequence shown here is derived from an EMBL/GenBank/DDBJ whole genome shotgun (WGS) entry which is preliminary data.</text>
</comment>
<dbReference type="Proteomes" id="UP000310636">
    <property type="component" value="Unassembled WGS sequence"/>
</dbReference>
<dbReference type="Pfam" id="PF14200">
    <property type="entry name" value="RicinB_lectin_2"/>
    <property type="match status" value="2"/>
</dbReference>
<keyword evidence="2" id="KW-0732">Signal</keyword>
<dbReference type="SUPFAM" id="SSF49785">
    <property type="entry name" value="Galactose-binding domain-like"/>
    <property type="match status" value="1"/>
</dbReference>
<dbReference type="InterPro" id="IPR006626">
    <property type="entry name" value="PbH1"/>
</dbReference>
<dbReference type="PROSITE" id="PS51272">
    <property type="entry name" value="SLH"/>
    <property type="match status" value="3"/>
</dbReference>
<evidence type="ECO:0000313" key="5">
    <source>
        <dbReference type="EMBL" id="THF77291.1"/>
    </source>
</evidence>
<feature type="region of interest" description="Disordered" evidence="1">
    <location>
        <begin position="1817"/>
        <end position="1842"/>
    </location>
</feature>
<dbReference type="SUPFAM" id="SSF50370">
    <property type="entry name" value="Ricin B-like lectins"/>
    <property type="match status" value="4"/>
</dbReference>
<dbReference type="Pfam" id="PF22815">
    <property type="entry name" value="CatAgl_D1"/>
    <property type="match status" value="1"/>
</dbReference>
<dbReference type="Gene3D" id="2.60.120.260">
    <property type="entry name" value="Galactose-binding domain-like"/>
    <property type="match status" value="2"/>
</dbReference>
<evidence type="ECO:0000313" key="6">
    <source>
        <dbReference type="Proteomes" id="UP000310636"/>
    </source>
</evidence>
<dbReference type="InterPro" id="IPR001119">
    <property type="entry name" value="SLH_dom"/>
</dbReference>
<dbReference type="InterPro" id="IPR011050">
    <property type="entry name" value="Pectin_lyase_fold/virulence"/>
</dbReference>
<dbReference type="SUPFAM" id="SSF51126">
    <property type="entry name" value="Pectin lyase-like"/>
    <property type="match status" value="1"/>
</dbReference>
<organism evidence="5 6">
    <name type="scientific">Cohnella fermenti</name>
    <dbReference type="NCBI Taxonomy" id="2565925"/>
    <lineage>
        <taxon>Bacteria</taxon>
        <taxon>Bacillati</taxon>
        <taxon>Bacillota</taxon>
        <taxon>Bacilli</taxon>
        <taxon>Bacillales</taxon>
        <taxon>Paenibacillaceae</taxon>
        <taxon>Cohnella</taxon>
    </lineage>
</organism>
<dbReference type="InterPro" id="IPR008979">
    <property type="entry name" value="Galactose-bd-like_sf"/>
</dbReference>
<dbReference type="OrthoDB" id="197688at2"/>
<accession>A0A4S4BSR4</accession>